<gene>
    <name evidence="2" type="ORF">E1I18_02320</name>
</gene>
<comment type="caution">
    <text evidence="2">The sequence shown here is derived from an EMBL/GenBank/DDBJ whole genome shotgun (WGS) entry which is preliminary data.</text>
</comment>
<dbReference type="RefSeq" id="WP_141483989.1">
    <property type="nucleotide sequence ID" value="NZ_SMDN01000007.1"/>
</dbReference>
<evidence type="ECO:0000256" key="1">
    <source>
        <dbReference type="SAM" id="Phobius"/>
    </source>
</evidence>
<keyword evidence="3" id="KW-1185">Reference proteome</keyword>
<keyword evidence="1" id="KW-0472">Membrane</keyword>
<organism evidence="2 3">
    <name type="scientific">Mycoplasmopsis mucosicanis</name>
    <dbReference type="NCBI Taxonomy" id="458208"/>
    <lineage>
        <taxon>Bacteria</taxon>
        <taxon>Bacillati</taxon>
        <taxon>Mycoplasmatota</taxon>
        <taxon>Mycoplasmoidales</taxon>
        <taxon>Metamycoplasmataceae</taxon>
        <taxon>Mycoplasmopsis</taxon>
    </lineage>
</organism>
<reference evidence="2 3" key="1">
    <citation type="submission" date="2019-03" db="EMBL/GenBank/DDBJ databases">
        <title>Characterization of a novel Mycoplasma cynos real-time PCR assay.</title>
        <authorList>
            <person name="Tallmadge R.L."/>
            <person name="Mitchell P.K."/>
            <person name="Goodman L."/>
        </authorList>
    </citation>
    <scope>NUCLEOTIDE SEQUENCE [LARGE SCALE GENOMIC DNA]</scope>
    <source>
        <strain evidence="2 3">1642</strain>
    </source>
</reference>
<protein>
    <submittedName>
        <fullName evidence="2">Uncharacterized protein</fullName>
    </submittedName>
</protein>
<evidence type="ECO:0000313" key="3">
    <source>
        <dbReference type="Proteomes" id="UP000320801"/>
    </source>
</evidence>
<evidence type="ECO:0000313" key="2">
    <source>
        <dbReference type="EMBL" id="TQC51496.1"/>
    </source>
</evidence>
<dbReference type="EMBL" id="SMDN01000007">
    <property type="protein sequence ID" value="TQC51496.1"/>
    <property type="molecule type" value="Genomic_DNA"/>
</dbReference>
<keyword evidence="1" id="KW-1133">Transmembrane helix</keyword>
<accession>A0A507SKM4</accession>
<dbReference type="Proteomes" id="UP000320801">
    <property type="component" value="Unassembled WGS sequence"/>
</dbReference>
<feature type="transmembrane region" description="Helical" evidence="1">
    <location>
        <begin position="286"/>
        <end position="316"/>
    </location>
</feature>
<proteinExistence type="predicted"/>
<keyword evidence="1" id="KW-0812">Transmembrane</keyword>
<name>A0A507SKM4_9BACT</name>
<dbReference type="OrthoDB" id="398159at2"/>
<sequence length="317" mass="36616">MPVKKAKKEKSNQSTTTSKVKLNRFYLSEKYDNDRNISFNLKRANVSKLLTFKTFVEGVEEFNKIASTLEGNSRVWFHQKGAFRGSTTPEKTGTIIERVEEANVKDENAIEFINQEKLVDIAEPKTKKVEVEEVEEFVLDDTKEEEVQVAQENNEEIVEEVVEEVSKTDEMQESEHISEQNVEATVEHVVDDFERVAQDLIIYVTDANLKRPRETELSDIHGETEYEFIPTMVKWNENSVLVYYVIRDGERESKEYSKVVAGFKGEELKNREITKHYVDRSEWSTVAYWLIGTEIVLAVACLVLLALFLLGIFQIVI</sequence>
<dbReference type="AlphaFoldDB" id="A0A507SKM4"/>